<evidence type="ECO:0000256" key="1">
    <source>
        <dbReference type="SAM" id="MobiDB-lite"/>
    </source>
</evidence>
<protein>
    <submittedName>
        <fullName evidence="2">Uncharacterized protein</fullName>
    </submittedName>
</protein>
<sequence>MANILILVAVACLLWLLVRWNGGGEGAATKDNPWQDPADLTAANAARREGLVDPSIPNNSSSPSVSTGIRHDRPPMRSQLADPTIREAYDAEAHTGDFVTPPNFSVESE</sequence>
<dbReference type="EMBL" id="JAOAMV010000015">
    <property type="protein sequence ID" value="MCT2560231.1"/>
    <property type="molecule type" value="Genomic_DNA"/>
</dbReference>
<feature type="region of interest" description="Disordered" evidence="1">
    <location>
        <begin position="49"/>
        <end position="78"/>
    </location>
</feature>
<gene>
    <name evidence="2" type="ORF">N0B51_14705</name>
</gene>
<reference evidence="2" key="1">
    <citation type="submission" date="2022-09" db="EMBL/GenBank/DDBJ databases">
        <title>The genome sequence of Tsuneonella sp. YG55.</title>
        <authorList>
            <person name="Liu Y."/>
        </authorList>
    </citation>
    <scope>NUCLEOTIDE SEQUENCE</scope>
    <source>
        <strain evidence="2">YG55</strain>
    </source>
</reference>
<comment type="caution">
    <text evidence="2">The sequence shown here is derived from an EMBL/GenBank/DDBJ whole genome shotgun (WGS) entry which is preliminary data.</text>
</comment>
<proteinExistence type="predicted"/>
<organism evidence="2 3">
    <name type="scientific">Tsuneonella litorea</name>
    <dbReference type="NCBI Taxonomy" id="2976475"/>
    <lineage>
        <taxon>Bacteria</taxon>
        <taxon>Pseudomonadati</taxon>
        <taxon>Pseudomonadota</taxon>
        <taxon>Alphaproteobacteria</taxon>
        <taxon>Sphingomonadales</taxon>
        <taxon>Erythrobacteraceae</taxon>
        <taxon>Tsuneonella</taxon>
    </lineage>
</organism>
<evidence type="ECO:0000313" key="2">
    <source>
        <dbReference type="EMBL" id="MCT2560231.1"/>
    </source>
</evidence>
<feature type="compositionally biased region" description="Low complexity" evidence="1">
    <location>
        <begin position="54"/>
        <end position="66"/>
    </location>
</feature>
<dbReference type="Proteomes" id="UP001142648">
    <property type="component" value="Unassembled WGS sequence"/>
</dbReference>
<evidence type="ECO:0000313" key="3">
    <source>
        <dbReference type="Proteomes" id="UP001142648"/>
    </source>
</evidence>
<name>A0A9X2W6E8_9SPHN</name>
<accession>A0A9X2W6E8</accession>
<dbReference type="RefSeq" id="WP_259963351.1">
    <property type="nucleotide sequence ID" value="NZ_JAOAMV010000015.1"/>
</dbReference>
<keyword evidence="3" id="KW-1185">Reference proteome</keyword>
<dbReference type="AlphaFoldDB" id="A0A9X2W6E8"/>